<gene>
    <name evidence="9" type="ORF">EE393_23530</name>
</gene>
<feature type="signal peptide" evidence="8">
    <location>
        <begin position="1"/>
        <end position="23"/>
    </location>
</feature>
<keyword evidence="6" id="KW-0472">Membrane</keyword>
<evidence type="ECO:0000313" key="9">
    <source>
        <dbReference type="EMBL" id="MGD31830.1"/>
    </source>
</evidence>
<dbReference type="EMBL" id="RNKS01000104">
    <property type="protein sequence ID" value="MGD31830.1"/>
    <property type="molecule type" value="Genomic_DNA"/>
</dbReference>
<evidence type="ECO:0000256" key="5">
    <source>
        <dbReference type="ARBA" id="ARBA00022692"/>
    </source>
</evidence>
<dbReference type="GO" id="GO:0009279">
    <property type="term" value="C:cell outer membrane"/>
    <property type="evidence" value="ECO:0007669"/>
    <property type="project" value="UniProtKB-SubCell"/>
</dbReference>
<dbReference type="Gene3D" id="1.20.1600.10">
    <property type="entry name" value="Outer membrane efflux proteins (OEP)"/>
    <property type="match status" value="1"/>
</dbReference>
<dbReference type="InterPro" id="IPR051906">
    <property type="entry name" value="TolC-like"/>
</dbReference>
<comment type="caution">
    <text evidence="9">The sequence shown here is derived from an EMBL/GenBank/DDBJ whole genome shotgun (WGS) entry which is preliminary data.</text>
</comment>
<name>A0A3K0PG05_SALER</name>
<reference evidence="9" key="1">
    <citation type="submission" date="2018-11" db="EMBL/GenBank/DDBJ databases">
        <authorList>
            <consortium name="PulseNet: The National Subtyping Network for Foodborne Disease Surveillance"/>
            <person name="Tarr C.L."/>
            <person name="Trees E."/>
            <person name="Katz L.S."/>
            <person name="Carleton-Romer H.A."/>
            <person name="Stroika S."/>
            <person name="Kucerova Z."/>
            <person name="Roache K.F."/>
            <person name="Sabol A.L."/>
            <person name="Besser J."/>
            <person name="Gerner-Smidt P."/>
        </authorList>
    </citation>
    <scope>NUCLEOTIDE SEQUENCE [LARGE SCALE GENOMIC DNA]</scope>
    <source>
        <strain evidence="9">PNUSAS058450</strain>
    </source>
</reference>
<dbReference type="PANTHER" id="PTHR30026">
    <property type="entry name" value="OUTER MEMBRANE PROTEIN TOLC"/>
    <property type="match status" value="1"/>
</dbReference>
<evidence type="ECO:0000256" key="4">
    <source>
        <dbReference type="ARBA" id="ARBA00022452"/>
    </source>
</evidence>
<evidence type="ECO:0000256" key="2">
    <source>
        <dbReference type="ARBA" id="ARBA00007613"/>
    </source>
</evidence>
<evidence type="ECO:0000256" key="8">
    <source>
        <dbReference type="SAM" id="SignalP"/>
    </source>
</evidence>
<dbReference type="Proteomes" id="UP000885336">
    <property type="component" value="Unassembled WGS sequence"/>
</dbReference>
<dbReference type="AlphaFoldDB" id="A0A3K0PG05"/>
<accession>A0A3K0PG05</accession>
<comment type="subcellular location">
    <subcellularLocation>
        <location evidence="1">Cell outer membrane</location>
    </subcellularLocation>
</comment>
<protein>
    <submittedName>
        <fullName evidence="9">TolC family protein</fullName>
    </submittedName>
</protein>
<feature type="chain" id="PRO_5018076376" evidence="8">
    <location>
        <begin position="24"/>
        <end position="441"/>
    </location>
</feature>
<keyword evidence="4" id="KW-1134">Transmembrane beta strand</keyword>
<evidence type="ECO:0000256" key="3">
    <source>
        <dbReference type="ARBA" id="ARBA00022448"/>
    </source>
</evidence>
<keyword evidence="7" id="KW-0998">Cell outer membrane</keyword>
<dbReference type="GO" id="GO:1990281">
    <property type="term" value="C:efflux pump complex"/>
    <property type="evidence" value="ECO:0007669"/>
    <property type="project" value="TreeGrafter"/>
</dbReference>
<evidence type="ECO:0000256" key="7">
    <source>
        <dbReference type="ARBA" id="ARBA00023237"/>
    </source>
</evidence>
<comment type="similarity">
    <text evidence="2">Belongs to the outer membrane factor (OMF) (TC 1.B.17) family.</text>
</comment>
<dbReference type="InterPro" id="IPR003423">
    <property type="entry name" value="OMP_efflux"/>
</dbReference>
<organism evidence="9">
    <name type="scientific">Salmonella enterica</name>
    <name type="common">Salmonella choleraesuis</name>
    <dbReference type="NCBI Taxonomy" id="28901"/>
    <lineage>
        <taxon>Bacteria</taxon>
        <taxon>Pseudomonadati</taxon>
        <taxon>Pseudomonadota</taxon>
        <taxon>Gammaproteobacteria</taxon>
        <taxon>Enterobacterales</taxon>
        <taxon>Enterobacteriaceae</taxon>
        <taxon>Salmonella</taxon>
    </lineage>
</organism>
<dbReference type="Pfam" id="PF02321">
    <property type="entry name" value="OEP"/>
    <property type="match status" value="2"/>
</dbReference>
<keyword evidence="3" id="KW-0813">Transport</keyword>
<dbReference type="GO" id="GO:0015562">
    <property type="term" value="F:efflux transmembrane transporter activity"/>
    <property type="evidence" value="ECO:0007669"/>
    <property type="project" value="InterPro"/>
</dbReference>
<evidence type="ECO:0000256" key="6">
    <source>
        <dbReference type="ARBA" id="ARBA00023136"/>
    </source>
</evidence>
<dbReference type="GO" id="GO:0015288">
    <property type="term" value="F:porin activity"/>
    <property type="evidence" value="ECO:0007669"/>
    <property type="project" value="TreeGrafter"/>
</dbReference>
<dbReference type="PANTHER" id="PTHR30026:SF22">
    <property type="entry name" value="OUTER MEMBRANE EFFLUX PROTEIN"/>
    <property type="match status" value="1"/>
</dbReference>
<evidence type="ECO:0000256" key="1">
    <source>
        <dbReference type="ARBA" id="ARBA00004442"/>
    </source>
</evidence>
<keyword evidence="8" id="KW-0732">Signal</keyword>
<sequence length="441" mass="50145">MSTSKVNYALFAFASLFSMPSFSSGQNIYALSTLIKDGITSSSSVASAKWGSEAKREDINIAKSSLYPTLDMTSEVARAYEKGSTRTTEDNVKNQIMLNYRILDFGVRDQLIDESNNEWSSANYIYLDRESEIAGKVTKSFLTVNKQKELLDIIQNELSYYHDRLHDFEYLVKSGESTESDLKKIQSSIDSLNVQKINVNEKLDDELNTLNIYTNDRISRNNLTSVPSAISKYRFNMDGEAFLSLILKQNSKVLSADKKIDAAKAEYIASKDKFFPTVDFQAGYTDNTPSNDSDIDDYKDEFRVGVKVGWNIFNGFKDVSYANKRRDMLNKTLADRDDLLKEVTLKIKSNAAQYRSGIESLKLANQSCRNARDLTSLYEQEFKIGQKSLLDLVTSRSELFRACSEIIESQYQVYTANLDQMLLGDMLIKTINENENENVYR</sequence>
<dbReference type="SUPFAM" id="SSF56954">
    <property type="entry name" value="Outer membrane efflux proteins (OEP)"/>
    <property type="match status" value="1"/>
</dbReference>
<keyword evidence="5" id="KW-0812">Transmembrane</keyword>
<proteinExistence type="inferred from homology"/>